<evidence type="ECO:0000256" key="3">
    <source>
        <dbReference type="ARBA" id="ARBA00022827"/>
    </source>
</evidence>
<organism evidence="5 6">
    <name type="scientific">Nocardioides soli</name>
    <dbReference type="NCBI Taxonomy" id="1036020"/>
    <lineage>
        <taxon>Bacteria</taxon>
        <taxon>Bacillati</taxon>
        <taxon>Actinomycetota</taxon>
        <taxon>Actinomycetes</taxon>
        <taxon>Propionibacteriales</taxon>
        <taxon>Nocardioidaceae</taxon>
        <taxon>Nocardioides</taxon>
    </lineage>
</organism>
<dbReference type="RefSeq" id="WP_183591622.1">
    <property type="nucleotide sequence ID" value="NZ_JACHWR010000001.1"/>
</dbReference>
<dbReference type="Gene3D" id="3.50.50.60">
    <property type="entry name" value="FAD/NAD(P)-binding domain"/>
    <property type="match status" value="1"/>
</dbReference>
<dbReference type="EC" id="1.14.13.127" evidence="5"/>
<sequence>MELTFREYFPYVHHDAVVPELVDGRDPVRHRVVVAGGGPTGLATALGLARYGVPSVVLEVDDTVCSGSRAGAITRRTLDIFAQLGIIEPALRTGFTWSEGRTFYRDQEVYSFSMPHDDDQRFPPGMSLQQNYVEQYLIDEVERHADLIEVRWQSEVEGVRQTEGGVELDVRTPTERYTLAADWVVACDGGRSEIRRRLGLQLGGTAYEGKFVIIDIRIDTEGFPIGRRCWFDPPSNPGSTLLMYTKPDDMVRFDYQLLPGEDVEEAMRPESVLPRVEQHLKMMGVDRPWEPVWMSLYQANALTLDDYVHGRVLFAGDAAHLVPIFGVRGMNSSLDDAHNLAWKLALVAQGRAPRELLDSYSAERVFAARENLRLASKGAEFMAPPSRPATVLRDAVLSLSERHPWIATLLDPRQHSSIPLVASPLNVPDADGWSAGPRPGHILTEFPVTIRDADGERAGHLTELIGAHATVLLATEDGAVPEPVAAAVAAIAERMPIRVRTLTPAEDHTGRLLPAYDLVGPGPAAYLVRPDGHVQGRWKGLDAADLAAAITRAADLITTGGRA</sequence>
<dbReference type="Gene3D" id="3.30.70.2450">
    <property type="match status" value="1"/>
</dbReference>
<protein>
    <submittedName>
        <fullName evidence="5">3-(3-hydroxy-phenyl)propionate hydroxylase</fullName>
        <ecNumber evidence="5">1.14.13.127</ecNumber>
    </submittedName>
</protein>
<dbReference type="GO" id="GO:0071949">
    <property type="term" value="F:FAD binding"/>
    <property type="evidence" value="ECO:0007669"/>
    <property type="project" value="InterPro"/>
</dbReference>
<dbReference type="Pfam" id="PF01494">
    <property type="entry name" value="FAD_binding_3"/>
    <property type="match status" value="1"/>
</dbReference>
<keyword evidence="5" id="KW-0560">Oxidoreductase</keyword>
<dbReference type="GO" id="GO:0008688">
    <property type="term" value="F:3-(3-hydroxyphenyl)propionate hydroxylase activity"/>
    <property type="evidence" value="ECO:0007669"/>
    <property type="project" value="UniProtKB-EC"/>
</dbReference>
<name>A0A7W4VTZ1_9ACTN</name>
<dbReference type="PANTHER" id="PTHR43004:SF19">
    <property type="entry name" value="BINDING MONOOXYGENASE, PUTATIVE (JCVI)-RELATED"/>
    <property type="match status" value="1"/>
</dbReference>
<dbReference type="SUPFAM" id="SSF51905">
    <property type="entry name" value="FAD/NAD(P)-binding domain"/>
    <property type="match status" value="1"/>
</dbReference>
<gene>
    <name evidence="5" type="ORF">FHU40_001552</name>
</gene>
<dbReference type="InterPro" id="IPR002938">
    <property type="entry name" value="FAD-bd"/>
</dbReference>
<dbReference type="Pfam" id="PF21274">
    <property type="entry name" value="Rng_hyd_C"/>
    <property type="match status" value="1"/>
</dbReference>
<evidence type="ECO:0000256" key="1">
    <source>
        <dbReference type="ARBA" id="ARBA00001974"/>
    </source>
</evidence>
<reference evidence="5 6" key="1">
    <citation type="submission" date="2020-08" db="EMBL/GenBank/DDBJ databases">
        <title>Sequencing the genomes of 1000 actinobacteria strains.</title>
        <authorList>
            <person name="Klenk H.-P."/>
        </authorList>
    </citation>
    <scope>NUCLEOTIDE SEQUENCE [LARGE SCALE GENOMIC DNA]</scope>
    <source>
        <strain evidence="5 6">DSM 105498</strain>
    </source>
</reference>
<dbReference type="PANTHER" id="PTHR43004">
    <property type="entry name" value="TRK SYSTEM POTASSIUM UPTAKE PROTEIN"/>
    <property type="match status" value="1"/>
</dbReference>
<evidence type="ECO:0000256" key="2">
    <source>
        <dbReference type="ARBA" id="ARBA00022630"/>
    </source>
</evidence>
<comment type="caution">
    <text evidence="5">The sequence shown here is derived from an EMBL/GenBank/DDBJ whole genome shotgun (WGS) entry which is preliminary data.</text>
</comment>
<comment type="cofactor">
    <cofactor evidence="1">
        <name>FAD</name>
        <dbReference type="ChEBI" id="CHEBI:57692"/>
    </cofactor>
</comment>
<feature type="domain" description="FAD-binding" evidence="4">
    <location>
        <begin position="31"/>
        <end position="373"/>
    </location>
</feature>
<evidence type="ECO:0000313" key="5">
    <source>
        <dbReference type="EMBL" id="MBB3041751.1"/>
    </source>
</evidence>
<dbReference type="EMBL" id="JACHWR010000001">
    <property type="protein sequence ID" value="MBB3041751.1"/>
    <property type="molecule type" value="Genomic_DNA"/>
</dbReference>
<evidence type="ECO:0000259" key="4">
    <source>
        <dbReference type="Pfam" id="PF01494"/>
    </source>
</evidence>
<dbReference type="NCBIfam" id="NF006002">
    <property type="entry name" value="PRK08132.1"/>
    <property type="match status" value="1"/>
</dbReference>
<proteinExistence type="predicted"/>
<keyword evidence="2" id="KW-0285">Flavoprotein</keyword>
<evidence type="ECO:0000313" key="6">
    <source>
        <dbReference type="Proteomes" id="UP000589626"/>
    </source>
</evidence>
<dbReference type="InterPro" id="IPR036188">
    <property type="entry name" value="FAD/NAD-bd_sf"/>
</dbReference>
<keyword evidence="3" id="KW-0274">FAD</keyword>
<dbReference type="Gene3D" id="3.40.30.120">
    <property type="match status" value="1"/>
</dbReference>
<accession>A0A7W4VTZ1</accession>
<dbReference type="InterPro" id="IPR050641">
    <property type="entry name" value="RIFMO-like"/>
</dbReference>
<keyword evidence="6" id="KW-1185">Reference proteome</keyword>
<dbReference type="AlphaFoldDB" id="A0A7W4VTZ1"/>
<dbReference type="PRINTS" id="PR00420">
    <property type="entry name" value="RNGMNOXGNASE"/>
</dbReference>
<dbReference type="Proteomes" id="UP000589626">
    <property type="component" value="Unassembled WGS sequence"/>
</dbReference>